<dbReference type="EMBL" id="LJZO01000033">
    <property type="protein sequence ID" value="ROV93331.1"/>
    <property type="molecule type" value="Genomic_DNA"/>
</dbReference>
<dbReference type="Proteomes" id="UP000284375">
    <property type="component" value="Unassembled WGS sequence"/>
</dbReference>
<evidence type="ECO:0000313" key="2">
    <source>
        <dbReference type="Proteomes" id="UP000284375"/>
    </source>
</evidence>
<organism evidence="1 2">
    <name type="scientific">Cytospora chrysosperma</name>
    <name type="common">Cytospora canker fungus</name>
    <name type="synonym">Sphaeria chrysosperma</name>
    <dbReference type="NCBI Taxonomy" id="252740"/>
    <lineage>
        <taxon>Eukaryota</taxon>
        <taxon>Fungi</taxon>
        <taxon>Dikarya</taxon>
        <taxon>Ascomycota</taxon>
        <taxon>Pezizomycotina</taxon>
        <taxon>Sordariomycetes</taxon>
        <taxon>Sordariomycetidae</taxon>
        <taxon>Diaporthales</taxon>
        <taxon>Cytosporaceae</taxon>
        <taxon>Cytospora</taxon>
    </lineage>
</organism>
<reference evidence="1 2" key="1">
    <citation type="submission" date="2015-09" db="EMBL/GenBank/DDBJ databases">
        <title>Host preference determinants of Valsa canker pathogens revealed by comparative genomics.</title>
        <authorList>
            <person name="Yin Z."/>
            <person name="Huang L."/>
        </authorList>
    </citation>
    <scope>NUCLEOTIDE SEQUENCE [LARGE SCALE GENOMIC DNA]</scope>
    <source>
        <strain evidence="1 2">YSFL</strain>
    </source>
</reference>
<keyword evidence="2" id="KW-1185">Reference proteome</keyword>
<name>A0A423VQN4_CYTCH</name>
<dbReference type="OrthoDB" id="10461806at2759"/>
<gene>
    <name evidence="1" type="ORF">VSDG_06933</name>
</gene>
<protein>
    <submittedName>
        <fullName evidence="1">Uncharacterized protein</fullName>
    </submittedName>
</protein>
<comment type="caution">
    <text evidence="1">The sequence shown here is derived from an EMBL/GenBank/DDBJ whole genome shotgun (WGS) entry which is preliminary data.</text>
</comment>
<proteinExistence type="predicted"/>
<accession>A0A423VQN4</accession>
<dbReference type="AlphaFoldDB" id="A0A423VQN4"/>
<sequence>MGLRLETMFEPEHQQDQCRKLWKLLHHNFGYHPNADIKVKGCILHLLSGEKSDDTFPVKPTLEGLLLAENAPDLAVRLYFHRRDAALLSPFTQSGLINASGEYEWKAINLLDADWITPSDLARFVWDGSRSLSEHFSHKVNQNLSTRSLVLPIFNQPLYFTIHFKYSSQLVTDEKRIEDLRCFKVTGHCPDQGTGFMDQTAEYRLFSIVNLNTDNVRLYRPDTKFIMERVVSPQPGIEEPPIMDNGVWKVYSDYL</sequence>
<evidence type="ECO:0000313" key="1">
    <source>
        <dbReference type="EMBL" id="ROV93331.1"/>
    </source>
</evidence>